<organism evidence="7 8">
    <name type="scientific">Sedimentibacter acidaminivorans</name>
    <dbReference type="NCBI Taxonomy" id="913099"/>
    <lineage>
        <taxon>Bacteria</taxon>
        <taxon>Bacillati</taxon>
        <taxon>Bacillota</taxon>
        <taxon>Tissierellia</taxon>
        <taxon>Sedimentibacter</taxon>
    </lineage>
</organism>
<feature type="binding site" evidence="5">
    <location>
        <begin position="82"/>
        <end position="84"/>
    </location>
    <ligand>
        <name>biotin</name>
        <dbReference type="ChEBI" id="CHEBI:57586"/>
    </ligand>
</feature>
<keyword evidence="1 5" id="KW-0436">Ligase</keyword>
<evidence type="ECO:0000256" key="5">
    <source>
        <dbReference type="HAMAP-Rule" id="MF_00978"/>
    </source>
</evidence>
<dbReference type="InterPro" id="IPR013196">
    <property type="entry name" value="HTH_11"/>
</dbReference>
<dbReference type="CDD" id="cd16442">
    <property type="entry name" value="BPL"/>
    <property type="match status" value="1"/>
</dbReference>
<keyword evidence="5" id="KW-0805">Transcription regulation</keyword>
<comment type="catalytic activity">
    <reaction evidence="5">
        <text>biotin + L-lysyl-[protein] + ATP = N(6)-biotinyl-L-lysyl-[protein] + AMP + diphosphate + H(+)</text>
        <dbReference type="Rhea" id="RHEA:11756"/>
        <dbReference type="Rhea" id="RHEA-COMP:9752"/>
        <dbReference type="Rhea" id="RHEA-COMP:10505"/>
        <dbReference type="ChEBI" id="CHEBI:15378"/>
        <dbReference type="ChEBI" id="CHEBI:29969"/>
        <dbReference type="ChEBI" id="CHEBI:30616"/>
        <dbReference type="ChEBI" id="CHEBI:33019"/>
        <dbReference type="ChEBI" id="CHEBI:57586"/>
        <dbReference type="ChEBI" id="CHEBI:83144"/>
        <dbReference type="ChEBI" id="CHEBI:456215"/>
        <dbReference type="EC" id="6.3.4.15"/>
    </reaction>
</comment>
<evidence type="ECO:0000313" key="7">
    <source>
        <dbReference type="EMBL" id="MBP1924737.1"/>
    </source>
</evidence>
<keyword evidence="5" id="KW-0804">Transcription</keyword>
<comment type="function">
    <text evidence="5">Acts both as a biotin--[acetyl-CoA-carboxylase] ligase and a repressor.</text>
</comment>
<protein>
    <recommendedName>
        <fullName evidence="5">Bifunctional ligase/repressor BirA</fullName>
    </recommendedName>
    <alternativeName>
        <fullName evidence="5">Biotin--[acetyl-CoA-carboxylase] ligase</fullName>
        <ecNumber evidence="5">6.3.4.15</ecNumber>
    </alternativeName>
    <alternativeName>
        <fullName evidence="5">Biotin--protein ligase</fullName>
    </alternativeName>
    <alternativeName>
        <fullName evidence="5">Biotin-[acetyl-CoA carboxylase] synthetase</fullName>
    </alternativeName>
</protein>
<dbReference type="InterPro" id="IPR003142">
    <property type="entry name" value="BPL_C"/>
</dbReference>
<dbReference type="InterPro" id="IPR045864">
    <property type="entry name" value="aa-tRNA-synth_II/BPL/LPL"/>
</dbReference>
<feature type="binding site" evidence="5">
    <location>
        <position position="177"/>
    </location>
    <ligand>
        <name>biotin</name>
        <dbReference type="ChEBI" id="CHEBI:57586"/>
    </ligand>
</feature>
<dbReference type="InterPro" id="IPR004143">
    <property type="entry name" value="BPL_LPL_catalytic"/>
</dbReference>
<dbReference type="EMBL" id="JAGGKS010000001">
    <property type="protein sequence ID" value="MBP1924737.1"/>
    <property type="molecule type" value="Genomic_DNA"/>
</dbReference>
<dbReference type="GO" id="GO:0004077">
    <property type="term" value="F:biotin--[biotin carboxyl-carrier protein] ligase activity"/>
    <property type="evidence" value="ECO:0007669"/>
    <property type="project" value="UniProtKB-EC"/>
</dbReference>
<dbReference type="HAMAP" id="MF_00978">
    <property type="entry name" value="Bifunct_BirA"/>
    <property type="match status" value="1"/>
</dbReference>
<dbReference type="Pfam" id="PF02237">
    <property type="entry name" value="BPL_C"/>
    <property type="match status" value="1"/>
</dbReference>
<dbReference type="Gene3D" id="2.30.30.100">
    <property type="match status" value="1"/>
</dbReference>
<keyword evidence="5" id="KW-0678">Repressor</keyword>
<evidence type="ECO:0000259" key="6">
    <source>
        <dbReference type="PROSITE" id="PS51733"/>
    </source>
</evidence>
<gene>
    <name evidence="5" type="primary">birA</name>
    <name evidence="7" type="ORF">J2Z76_000590</name>
</gene>
<comment type="caution">
    <text evidence="7">The sequence shown here is derived from an EMBL/GenBank/DDBJ whole genome shotgun (WGS) entry which is preliminary data.</text>
</comment>
<keyword evidence="5" id="KW-0238">DNA-binding</keyword>
<keyword evidence="3 5" id="KW-0067">ATP-binding</keyword>
<keyword evidence="8" id="KW-1185">Reference proteome</keyword>
<dbReference type="InterPro" id="IPR004408">
    <property type="entry name" value="Biotin_CoA_COase_ligase"/>
</dbReference>
<dbReference type="Pfam" id="PF03099">
    <property type="entry name" value="BPL_LplA_LipB"/>
    <property type="match status" value="1"/>
</dbReference>
<evidence type="ECO:0000313" key="8">
    <source>
        <dbReference type="Proteomes" id="UP001519342"/>
    </source>
</evidence>
<dbReference type="InterPro" id="IPR030855">
    <property type="entry name" value="Bifunct_BirA"/>
</dbReference>
<feature type="DNA-binding region" description="H-T-H motif" evidence="5">
    <location>
        <begin position="11"/>
        <end position="30"/>
    </location>
</feature>
<evidence type="ECO:0000256" key="2">
    <source>
        <dbReference type="ARBA" id="ARBA00022741"/>
    </source>
</evidence>
<keyword evidence="2 5" id="KW-0547">Nucleotide-binding</keyword>
<dbReference type="Pfam" id="PF08279">
    <property type="entry name" value="HTH_11"/>
    <property type="match status" value="1"/>
</dbReference>
<proteinExistence type="inferred from homology"/>
<sequence length="314" mass="34675">MEENQDTSISGQDLADMLSVSRTAIWKAIKSLKEDGYIINATSNRGYLLSSSSDVLSSKGIREFLFNEYKNIPIHIYKSVSSTNNEAKIAILSGAIHRTVIISDEQTNGRGRLGRNFFSPPKSGIYMSIILKPKLNITNSVLITTAVAVAVCLCIEKFSDKQAEIKWVNDIYIDNKKVCGILTEAITDFESGNVESVVIGIGLNLTTKESSFPPELKAIAGSVLHTDVSFSTRNRIASEIINTVLLICENLEDRSFLEIYKEHSMILGLNILYKKNGEWIEGYAKDIDEYGGLIVVLNDGHSVILNSGEITIRT</sequence>
<dbReference type="Gene3D" id="3.30.930.10">
    <property type="entry name" value="Bira Bifunctional Protein, Domain 2"/>
    <property type="match status" value="1"/>
</dbReference>
<dbReference type="SUPFAM" id="SSF55681">
    <property type="entry name" value="Class II aaRS and biotin synthetases"/>
    <property type="match status" value="1"/>
</dbReference>
<feature type="binding site" evidence="5">
    <location>
        <begin position="110"/>
        <end position="112"/>
    </location>
    <ligand>
        <name>biotin</name>
        <dbReference type="ChEBI" id="CHEBI:57586"/>
    </ligand>
</feature>
<keyword evidence="4 5" id="KW-0092">Biotin</keyword>
<comment type="similarity">
    <text evidence="5">Belongs to the biotin--protein ligase family.</text>
</comment>
<reference evidence="7 8" key="1">
    <citation type="submission" date="2021-03" db="EMBL/GenBank/DDBJ databases">
        <title>Genomic Encyclopedia of Type Strains, Phase IV (KMG-IV): sequencing the most valuable type-strain genomes for metagenomic binning, comparative biology and taxonomic classification.</title>
        <authorList>
            <person name="Goeker M."/>
        </authorList>
    </citation>
    <scope>NUCLEOTIDE SEQUENCE [LARGE SCALE GENOMIC DNA]</scope>
    <source>
        <strain evidence="7 8">DSM 24004</strain>
    </source>
</reference>
<dbReference type="NCBIfam" id="TIGR00121">
    <property type="entry name" value="birA_ligase"/>
    <property type="match status" value="1"/>
</dbReference>
<evidence type="ECO:0000256" key="3">
    <source>
        <dbReference type="ARBA" id="ARBA00022840"/>
    </source>
</evidence>
<dbReference type="SUPFAM" id="SSF50037">
    <property type="entry name" value="C-terminal domain of transcriptional repressors"/>
    <property type="match status" value="1"/>
</dbReference>
<evidence type="ECO:0000256" key="1">
    <source>
        <dbReference type="ARBA" id="ARBA00022598"/>
    </source>
</evidence>
<feature type="domain" description="BPL/LPL catalytic" evidence="6">
    <location>
        <begin position="58"/>
        <end position="256"/>
    </location>
</feature>
<dbReference type="Gene3D" id="1.10.10.10">
    <property type="entry name" value="Winged helix-like DNA-binding domain superfamily/Winged helix DNA-binding domain"/>
    <property type="match status" value="1"/>
</dbReference>
<dbReference type="EC" id="6.3.4.15" evidence="5"/>
<accession>A0ABS4GAN3</accession>
<evidence type="ECO:0000256" key="4">
    <source>
        <dbReference type="ARBA" id="ARBA00023267"/>
    </source>
</evidence>
<name>A0ABS4GAN3_9FIRM</name>
<feature type="binding site" evidence="5">
    <location>
        <position position="106"/>
    </location>
    <ligand>
        <name>biotin</name>
        <dbReference type="ChEBI" id="CHEBI:57586"/>
    </ligand>
</feature>
<dbReference type="PANTHER" id="PTHR12835">
    <property type="entry name" value="BIOTIN PROTEIN LIGASE"/>
    <property type="match status" value="1"/>
</dbReference>
<dbReference type="InterPro" id="IPR036390">
    <property type="entry name" value="WH_DNA-bd_sf"/>
</dbReference>
<dbReference type="SUPFAM" id="SSF46785">
    <property type="entry name" value="Winged helix' DNA-binding domain"/>
    <property type="match status" value="1"/>
</dbReference>
<dbReference type="InterPro" id="IPR036388">
    <property type="entry name" value="WH-like_DNA-bd_sf"/>
</dbReference>
<dbReference type="PANTHER" id="PTHR12835:SF5">
    <property type="entry name" value="BIOTIN--PROTEIN LIGASE"/>
    <property type="match status" value="1"/>
</dbReference>
<dbReference type="Proteomes" id="UP001519342">
    <property type="component" value="Unassembled WGS sequence"/>
</dbReference>
<dbReference type="PROSITE" id="PS51733">
    <property type="entry name" value="BPL_LPL_CATALYTIC"/>
    <property type="match status" value="1"/>
</dbReference>
<dbReference type="InterPro" id="IPR008988">
    <property type="entry name" value="Transcriptional_repressor_C"/>
</dbReference>